<protein>
    <recommendedName>
        <fullName evidence="1">F-box domain-containing protein</fullName>
    </recommendedName>
</protein>
<comment type="caution">
    <text evidence="2">The sequence shown here is derived from an EMBL/GenBank/DDBJ whole genome shotgun (WGS) entry which is preliminary data.</text>
</comment>
<dbReference type="InterPro" id="IPR001810">
    <property type="entry name" value="F-box_dom"/>
</dbReference>
<name>A0A699HL24_TANCI</name>
<dbReference type="AlphaFoldDB" id="A0A699HL24"/>
<dbReference type="PANTHER" id="PTHR31672">
    <property type="entry name" value="BNACNNG10540D PROTEIN"/>
    <property type="match status" value="1"/>
</dbReference>
<evidence type="ECO:0000313" key="2">
    <source>
        <dbReference type="EMBL" id="GEY37220.1"/>
    </source>
</evidence>
<dbReference type="Pfam" id="PF00646">
    <property type="entry name" value="F-box"/>
    <property type="match status" value="1"/>
</dbReference>
<sequence length="177" mass="20100">MKKLPIKPLIRFTLVSKTWMSLIHNSKFIADHNVIHQAQPQSHLLVMTADENIVIYSHYHSTVDDDAFPQFKFFVTLPFSINLAIWEQVIVGSSQGLLCFISNKGRGFDCILSIISDMDALCEKVETTWMYCGRKLMEFGTKGNIVRQVEVFTLSSGVWRSPCSNLPRKSNASNKIT</sequence>
<dbReference type="PANTHER" id="PTHR31672:SF10">
    <property type="entry name" value="F-BOX DOMAIN-CONTAINING PROTEIN"/>
    <property type="match status" value="1"/>
</dbReference>
<evidence type="ECO:0000259" key="1">
    <source>
        <dbReference type="Pfam" id="PF00646"/>
    </source>
</evidence>
<feature type="domain" description="F-box" evidence="1">
    <location>
        <begin position="1"/>
        <end position="28"/>
    </location>
</feature>
<dbReference type="SUPFAM" id="SSF81383">
    <property type="entry name" value="F-box domain"/>
    <property type="match status" value="1"/>
</dbReference>
<dbReference type="InterPro" id="IPR050796">
    <property type="entry name" value="SCF_F-box_component"/>
</dbReference>
<accession>A0A699HL24</accession>
<reference evidence="2" key="1">
    <citation type="journal article" date="2019" name="Sci. Rep.">
        <title>Draft genome of Tanacetum cinerariifolium, the natural source of mosquito coil.</title>
        <authorList>
            <person name="Yamashiro T."/>
            <person name="Shiraishi A."/>
            <person name="Satake H."/>
            <person name="Nakayama K."/>
        </authorList>
    </citation>
    <scope>NUCLEOTIDE SEQUENCE</scope>
</reference>
<dbReference type="InterPro" id="IPR036047">
    <property type="entry name" value="F-box-like_dom_sf"/>
</dbReference>
<proteinExistence type="predicted"/>
<dbReference type="EMBL" id="BKCJ010173072">
    <property type="protein sequence ID" value="GEY37220.1"/>
    <property type="molecule type" value="Genomic_DNA"/>
</dbReference>
<gene>
    <name evidence="2" type="ORF">Tci_409194</name>
</gene>
<organism evidence="2">
    <name type="scientific">Tanacetum cinerariifolium</name>
    <name type="common">Dalmatian daisy</name>
    <name type="synonym">Chrysanthemum cinerariifolium</name>
    <dbReference type="NCBI Taxonomy" id="118510"/>
    <lineage>
        <taxon>Eukaryota</taxon>
        <taxon>Viridiplantae</taxon>
        <taxon>Streptophyta</taxon>
        <taxon>Embryophyta</taxon>
        <taxon>Tracheophyta</taxon>
        <taxon>Spermatophyta</taxon>
        <taxon>Magnoliopsida</taxon>
        <taxon>eudicotyledons</taxon>
        <taxon>Gunneridae</taxon>
        <taxon>Pentapetalae</taxon>
        <taxon>asterids</taxon>
        <taxon>campanulids</taxon>
        <taxon>Asterales</taxon>
        <taxon>Asteraceae</taxon>
        <taxon>Asteroideae</taxon>
        <taxon>Anthemideae</taxon>
        <taxon>Anthemidinae</taxon>
        <taxon>Tanacetum</taxon>
    </lineage>
</organism>